<protein>
    <submittedName>
        <fullName evidence="1">Uncharacterized protein</fullName>
    </submittedName>
</protein>
<comment type="caution">
    <text evidence="1">The sequence shown here is derived from an EMBL/GenBank/DDBJ whole genome shotgun (WGS) entry which is preliminary data.</text>
</comment>
<evidence type="ECO:0000313" key="2">
    <source>
        <dbReference type="Proteomes" id="UP000603056"/>
    </source>
</evidence>
<dbReference type="AlphaFoldDB" id="A0A811TAU2"/>
<dbReference type="EMBL" id="CAJHIP010000010">
    <property type="protein sequence ID" value="CAD6492589.1"/>
    <property type="molecule type" value="Genomic_DNA"/>
</dbReference>
<proteinExistence type="predicted"/>
<dbReference type="Proteomes" id="UP000603056">
    <property type="component" value="Unassembled WGS sequence"/>
</dbReference>
<reference evidence="1" key="1">
    <citation type="submission" date="2020-10" db="EMBL/GenBank/DDBJ databases">
        <authorList>
            <person name="Hahn C.J."/>
            <person name="Laso-Perez R."/>
            <person name="Vulcano F."/>
            <person name="Vaziourakis K.-M."/>
            <person name="Stokke R."/>
            <person name="Steen I.H."/>
            <person name="Teske A."/>
            <person name="Boetius A."/>
            <person name="Liebeke M."/>
            <person name="Amann R."/>
            <person name="Knittel K."/>
        </authorList>
    </citation>
    <scope>NUCLEOTIDE SEQUENCE</scope>
    <source>
        <strain evidence="1">Gfbio:e3339647-f889-4370-9287-4fb5cb688e4c:AG394J04_GoMArc1</strain>
    </source>
</reference>
<organism evidence="1 2">
    <name type="scientific">Candidatus Argoarchaeum ethanivorans</name>
    <dbReference type="NCBI Taxonomy" id="2608793"/>
    <lineage>
        <taxon>Archaea</taxon>
        <taxon>Methanobacteriati</taxon>
        <taxon>Methanobacteriota</taxon>
        <taxon>Stenosarchaea group</taxon>
        <taxon>Methanomicrobia</taxon>
        <taxon>Methanosarcinales</taxon>
        <taxon>Methanosarcinales incertae sedis</taxon>
        <taxon>GOM Arc I cluster</taxon>
        <taxon>Candidatus Argoarchaeum</taxon>
    </lineage>
</organism>
<gene>
    <name evidence="1" type="ORF">FFODKBPE_00338</name>
</gene>
<sequence>MDAKIGMDARMEKISYTQISEISIHKLFPLFKKKKLLLIRPRKPGDGYTELGSYDWAGLVKQRALDLGWQVTDLAINAATRENVESKINEVKPTLIIHYDHGGTFTLWGQESNTLEPAIDSANVGLLANRITSTVSCKSADGLGPLAITNGATSYLGYDENHAFVIGYQDRFGGAANAANYALLECKTVEEAYQAGIDAYTDLYNDLIASGDVFAANWVLHDRDCFVMLGSNSANACPPTHVLHCRSGLPDSIIVCKSGLPNSMIDVCRSGLPVFSCAAGPYMFDKCGAGPMIEIIPDKIPQQFKKPLTQLLDRMKMEK</sequence>
<accession>A0A811TAU2</accession>
<name>A0A811TAU2_9EURY</name>
<evidence type="ECO:0000313" key="1">
    <source>
        <dbReference type="EMBL" id="CAD6492589.1"/>
    </source>
</evidence>